<dbReference type="InterPro" id="IPR004841">
    <property type="entry name" value="AA-permease/SLC12A_dom"/>
</dbReference>
<dbReference type="AlphaFoldDB" id="A0AA90PR98"/>
<dbReference type="Gene3D" id="1.20.1740.10">
    <property type="entry name" value="Amino acid/polyamine transporter I"/>
    <property type="match status" value="1"/>
</dbReference>
<keyword evidence="11" id="KW-1185">Reference proteome</keyword>
<gene>
    <name evidence="8" type="ORF">Q5I04_06355</name>
    <name evidence="9" type="ORF">Q5I06_06680</name>
</gene>
<evidence type="ECO:0000313" key="8">
    <source>
        <dbReference type="EMBL" id="MDO7253529.1"/>
    </source>
</evidence>
<comment type="caution">
    <text evidence="9">The sequence shown here is derived from an EMBL/GenBank/DDBJ whole genome shotgun (WGS) entry which is preliminary data.</text>
</comment>
<feature type="transmembrane region" description="Helical" evidence="6">
    <location>
        <begin position="297"/>
        <end position="322"/>
    </location>
</feature>
<dbReference type="GO" id="GO:0016020">
    <property type="term" value="C:membrane"/>
    <property type="evidence" value="ECO:0007669"/>
    <property type="project" value="UniProtKB-SubCell"/>
</dbReference>
<feature type="transmembrane region" description="Helical" evidence="6">
    <location>
        <begin position="441"/>
        <end position="460"/>
    </location>
</feature>
<dbReference type="Pfam" id="PF00324">
    <property type="entry name" value="AA_permease"/>
    <property type="match status" value="1"/>
</dbReference>
<proteinExistence type="predicted"/>
<evidence type="ECO:0000259" key="7">
    <source>
        <dbReference type="Pfam" id="PF00324"/>
    </source>
</evidence>
<reference evidence="8 10" key="3">
    <citation type="journal article" date="2024" name="Syst. Appl. Microbiol.">
        <title>Helicobacter cappadocius sp. nov., from lizards: The first psychrotrophic Helicobacter species.</title>
        <authorList>
            <person name="Aydin F."/>
            <person name="Tarhane S."/>
            <person name="Karakaya E."/>
            <person name="Abay S."/>
            <person name="Kayman T."/>
            <person name="Guran O."/>
            <person name="Bozkurt E."/>
            <person name="Uzum N."/>
            <person name="Avci A."/>
            <person name="Olgun K."/>
            <person name="Jablonski D."/>
            <person name="Guran C."/>
            <person name="Burcin Saticioglu I."/>
        </authorList>
    </citation>
    <scope>NUCLEOTIDE SEQUENCE [LARGE SCALE GENOMIC DNA]</scope>
    <source>
        <strain evidence="8">Faydin-H75</strain>
        <strain evidence="10">faydin-H76</strain>
    </source>
</reference>
<evidence type="ECO:0000256" key="2">
    <source>
        <dbReference type="ARBA" id="ARBA00022448"/>
    </source>
</evidence>
<dbReference type="Proteomes" id="UP001240777">
    <property type="component" value="Unassembled WGS sequence"/>
</dbReference>
<feature type="transmembrane region" description="Helical" evidence="6">
    <location>
        <begin position="245"/>
        <end position="265"/>
    </location>
</feature>
<evidence type="ECO:0000313" key="10">
    <source>
        <dbReference type="Proteomes" id="UP001177258"/>
    </source>
</evidence>
<sequence>MENSNSKNSLIRDIKFRHLMMIAFGGAIGTGLFVGTGGNIHQAGPLGTLIAYAVGGIIIYSIMLSLGELASYFPNTGSFGDYAYRFIGPATGYVIFWLYWIGWVISAGVEYIAIGFLMQYWFPQIPVYWWVVACASIVFLLNSFSVKIFAEGEFVLSLIKTIAVILFLTIGFIGICYHFYLNGFSGIFENFYFQQGGFFPNGFSAVLGTILVVIFAFSGTEIIGVAVGETKNPREVMPKAIKATLVRLIVFFLGSVFIISVFLPMNDSTITQSPFVSVLERIQLPFLHNGIPYAASIMNFIIITALISTANSGLYGASRMIYGLAEKKMYFSIFSKLNKRGTPIYALYLSMIFSLIALFTTIFAPEVVIEALISVIGFTLIIVWISVSISQYIFRKRYIAQGNSIKDLPYKTPFSPITQIVGILGCSVGAIGAFFDSHQRIGILASIVYIILCYLIYFLTKDKFKHLK</sequence>
<comment type="subcellular location">
    <subcellularLocation>
        <location evidence="1">Membrane</location>
        <topology evidence="1">Multi-pass membrane protein</topology>
    </subcellularLocation>
</comment>
<feature type="transmembrane region" description="Helical" evidence="6">
    <location>
        <begin position="371"/>
        <end position="394"/>
    </location>
</feature>
<feature type="transmembrane region" description="Helical" evidence="6">
    <location>
        <begin position="343"/>
        <end position="365"/>
    </location>
</feature>
<feature type="transmembrane region" description="Helical" evidence="6">
    <location>
        <begin position="94"/>
        <end position="121"/>
    </location>
</feature>
<dbReference type="PIRSF" id="PIRSF006060">
    <property type="entry name" value="AA_transporter"/>
    <property type="match status" value="1"/>
</dbReference>
<keyword evidence="4 6" id="KW-1133">Transmembrane helix</keyword>
<reference evidence="8" key="2">
    <citation type="submission" date="2023-07" db="EMBL/GenBank/DDBJ databases">
        <authorList>
            <person name="Aydin F."/>
            <person name="Tarhane S."/>
            <person name="Saticioglu I.B."/>
            <person name="Karakaya E."/>
            <person name="Abay S."/>
            <person name="Guran O."/>
            <person name="Bozkurt E."/>
            <person name="Uzum N."/>
            <person name="Olgun K."/>
            <person name="Jablonski D."/>
        </authorList>
    </citation>
    <scope>NUCLEOTIDE SEQUENCE</scope>
    <source>
        <strain evidence="8">Faydin-H75</strain>
    </source>
</reference>
<feature type="domain" description="Amino acid permease/ SLC12A" evidence="7">
    <location>
        <begin position="18"/>
        <end position="460"/>
    </location>
</feature>
<organism evidence="9 10">
    <name type="scientific">Helicobacter cappadocius</name>
    <dbReference type="NCBI Taxonomy" id="3063998"/>
    <lineage>
        <taxon>Bacteria</taxon>
        <taxon>Pseudomonadati</taxon>
        <taxon>Campylobacterota</taxon>
        <taxon>Epsilonproteobacteria</taxon>
        <taxon>Campylobacterales</taxon>
        <taxon>Helicobacteraceae</taxon>
        <taxon>Helicobacter</taxon>
    </lineage>
</organism>
<feature type="transmembrane region" description="Helical" evidence="6">
    <location>
        <begin position="21"/>
        <end position="43"/>
    </location>
</feature>
<dbReference type="InterPro" id="IPR004840">
    <property type="entry name" value="Amino_acid_permease_CS"/>
</dbReference>
<dbReference type="GO" id="GO:0006865">
    <property type="term" value="P:amino acid transport"/>
    <property type="evidence" value="ECO:0007669"/>
    <property type="project" value="InterPro"/>
</dbReference>
<accession>A0AA90PR98</accession>
<evidence type="ECO:0000256" key="4">
    <source>
        <dbReference type="ARBA" id="ARBA00022989"/>
    </source>
</evidence>
<keyword evidence="2" id="KW-0813">Transport</keyword>
<dbReference type="FunFam" id="1.20.1740.10:FF:000001">
    <property type="entry name" value="Amino acid permease"/>
    <property type="match status" value="1"/>
</dbReference>
<evidence type="ECO:0000313" key="9">
    <source>
        <dbReference type="EMBL" id="MDP2539456.1"/>
    </source>
</evidence>
<keyword evidence="5 6" id="KW-0472">Membrane</keyword>
<evidence type="ECO:0000256" key="5">
    <source>
        <dbReference type="ARBA" id="ARBA00023136"/>
    </source>
</evidence>
<dbReference type="PANTHER" id="PTHR43495:SF5">
    <property type="entry name" value="GAMMA-AMINOBUTYRIC ACID PERMEASE"/>
    <property type="match status" value="1"/>
</dbReference>
<name>A0AA90PR98_9HELI</name>
<feature type="transmembrane region" description="Helical" evidence="6">
    <location>
        <begin position="162"/>
        <end position="181"/>
    </location>
</feature>
<dbReference type="PANTHER" id="PTHR43495">
    <property type="entry name" value="GABA PERMEASE"/>
    <property type="match status" value="1"/>
</dbReference>
<evidence type="ECO:0000256" key="1">
    <source>
        <dbReference type="ARBA" id="ARBA00004141"/>
    </source>
</evidence>
<feature type="transmembrane region" description="Helical" evidence="6">
    <location>
        <begin position="49"/>
        <end position="73"/>
    </location>
</feature>
<dbReference type="EMBL" id="JAUPEV010000009">
    <property type="protein sequence ID" value="MDO7253529.1"/>
    <property type="molecule type" value="Genomic_DNA"/>
</dbReference>
<evidence type="ECO:0000313" key="11">
    <source>
        <dbReference type="Proteomes" id="UP001240777"/>
    </source>
</evidence>
<feature type="transmembrane region" description="Helical" evidence="6">
    <location>
        <begin position="201"/>
        <end position="224"/>
    </location>
</feature>
<dbReference type="GO" id="GO:0055085">
    <property type="term" value="P:transmembrane transport"/>
    <property type="evidence" value="ECO:0007669"/>
    <property type="project" value="InterPro"/>
</dbReference>
<protein>
    <submittedName>
        <fullName evidence="9">Amino acid permease</fullName>
    </submittedName>
</protein>
<evidence type="ECO:0000256" key="3">
    <source>
        <dbReference type="ARBA" id="ARBA00022692"/>
    </source>
</evidence>
<reference evidence="9 11" key="1">
    <citation type="submission" date="2023-07" db="EMBL/GenBank/DDBJ databases">
        <title>Unpublished Manusciprt.</title>
        <authorList>
            <person name="Aydin F."/>
            <person name="Tarhane S."/>
            <person name="Saticioglu I.B."/>
            <person name="Karakaya E."/>
            <person name="Abay S."/>
            <person name="Guran O."/>
            <person name="Bozkurt E."/>
            <person name="Uzum N."/>
            <person name="Olgun K."/>
            <person name="Jablonski D."/>
        </authorList>
    </citation>
    <scope>NUCLEOTIDE SEQUENCE</scope>
    <source>
        <strain evidence="11">faydin-H75</strain>
        <strain evidence="9">Faydin-H76</strain>
    </source>
</reference>
<dbReference type="Proteomes" id="UP001177258">
    <property type="component" value="Unassembled WGS sequence"/>
</dbReference>
<evidence type="ECO:0000256" key="6">
    <source>
        <dbReference type="SAM" id="Phobius"/>
    </source>
</evidence>
<feature type="transmembrane region" description="Helical" evidence="6">
    <location>
        <begin position="127"/>
        <end position="150"/>
    </location>
</feature>
<feature type="transmembrane region" description="Helical" evidence="6">
    <location>
        <begin position="414"/>
        <end position="435"/>
    </location>
</feature>
<keyword evidence="3 6" id="KW-0812">Transmembrane</keyword>
<dbReference type="PROSITE" id="PS00218">
    <property type="entry name" value="AMINO_ACID_PERMEASE_1"/>
    <property type="match status" value="1"/>
</dbReference>
<dbReference type="EMBL" id="JAUYZK010000009">
    <property type="protein sequence ID" value="MDP2539456.1"/>
    <property type="molecule type" value="Genomic_DNA"/>
</dbReference>